<comment type="function">
    <text evidence="1">Acetylates the N-terminal alanine of ribosomal protein bS18.</text>
</comment>
<dbReference type="InterPro" id="IPR016181">
    <property type="entry name" value="Acyl_CoA_acyltransferase"/>
</dbReference>
<sequence length="155" mass="16806">MTRAGEPITIGALTPADVDRCAELESQLFDGDDPWPAAAFDRELASSSNRYVGARAAGTLVGYAGITRLGRTPPFEYEVHTIAVDPTYQGRGIGRRLLGELLDFAGGGATYLEVRTDNEAAIALYRSVGFEQIGLRPRYYRVSGADAYLMRRGAQ</sequence>
<comment type="caution">
    <text evidence="3">The sequence shown here is derived from an EMBL/GenBank/DDBJ whole genome shotgun (WGS) entry which is preliminary data.</text>
</comment>
<comment type="similarity">
    <text evidence="1">Belongs to the acetyltransferase family. RimI subfamily.</text>
</comment>
<evidence type="ECO:0000313" key="3">
    <source>
        <dbReference type="EMBL" id="KLO35673.1"/>
    </source>
</evidence>
<feature type="domain" description="N-acetyltransferase" evidence="2">
    <location>
        <begin position="8"/>
        <end position="155"/>
    </location>
</feature>
<dbReference type="OrthoDB" id="529907at2"/>
<dbReference type="PROSITE" id="PS51186">
    <property type="entry name" value="GNAT"/>
    <property type="match status" value="1"/>
</dbReference>
<dbReference type="AlphaFoldDB" id="A0A0I9TGF9"/>
<organism evidence="3 4">
    <name type="scientific">Mycobacterium haemophilum</name>
    <dbReference type="NCBI Taxonomy" id="29311"/>
    <lineage>
        <taxon>Bacteria</taxon>
        <taxon>Bacillati</taxon>
        <taxon>Actinomycetota</taxon>
        <taxon>Actinomycetes</taxon>
        <taxon>Mycobacteriales</taxon>
        <taxon>Mycobacteriaceae</taxon>
        <taxon>Mycobacterium</taxon>
    </lineage>
</organism>
<dbReference type="Proteomes" id="UP000036334">
    <property type="component" value="Unassembled WGS sequence"/>
</dbReference>
<accession>A0A0I9TGF9</accession>
<dbReference type="STRING" id="1202450.B586_18225"/>
<comment type="catalytic activity">
    <reaction evidence="1">
        <text>N-terminal L-alanyl-[ribosomal protein bS18] + acetyl-CoA = N-terminal N(alpha)-acetyl-L-alanyl-[ribosomal protein bS18] + CoA + H(+)</text>
        <dbReference type="Rhea" id="RHEA:43756"/>
        <dbReference type="Rhea" id="RHEA-COMP:10676"/>
        <dbReference type="Rhea" id="RHEA-COMP:10677"/>
        <dbReference type="ChEBI" id="CHEBI:15378"/>
        <dbReference type="ChEBI" id="CHEBI:57287"/>
        <dbReference type="ChEBI" id="CHEBI:57288"/>
        <dbReference type="ChEBI" id="CHEBI:64718"/>
        <dbReference type="ChEBI" id="CHEBI:83683"/>
        <dbReference type="EC" id="2.3.1.266"/>
    </reaction>
</comment>
<dbReference type="PANTHER" id="PTHR43617:SF20">
    <property type="entry name" value="N-ALPHA-ACETYLTRANSFERASE RIMI"/>
    <property type="match status" value="1"/>
</dbReference>
<name>A0A0I9TGF9_9MYCO</name>
<evidence type="ECO:0000313" key="4">
    <source>
        <dbReference type="Proteomes" id="UP000036334"/>
    </source>
</evidence>
<gene>
    <name evidence="3" type="ORF">ABH38_15255</name>
</gene>
<keyword evidence="1" id="KW-0963">Cytoplasm</keyword>
<evidence type="ECO:0000256" key="1">
    <source>
        <dbReference type="RuleBase" id="RU363094"/>
    </source>
</evidence>
<dbReference type="Pfam" id="PF00583">
    <property type="entry name" value="Acetyltransf_1"/>
    <property type="match status" value="1"/>
</dbReference>
<dbReference type="InterPro" id="IPR050276">
    <property type="entry name" value="MshD_Acetyltransferase"/>
</dbReference>
<dbReference type="GO" id="GO:0005737">
    <property type="term" value="C:cytoplasm"/>
    <property type="evidence" value="ECO:0007669"/>
    <property type="project" value="UniProtKB-SubCell"/>
</dbReference>
<dbReference type="NCBIfam" id="TIGR01575">
    <property type="entry name" value="rimI"/>
    <property type="match status" value="1"/>
</dbReference>
<comment type="subcellular location">
    <subcellularLocation>
        <location evidence="1">Cytoplasm</location>
    </subcellularLocation>
</comment>
<protein>
    <recommendedName>
        <fullName evidence="1">[Ribosomal protein bS18]-alanine N-acetyltransferase</fullName>
        <ecNumber evidence="1">2.3.1.266</ecNumber>
    </recommendedName>
</protein>
<reference evidence="3 4" key="1">
    <citation type="submission" date="2015-05" db="EMBL/GenBank/DDBJ databases">
        <title>Genome sequence of Mycobacterium haemophilum.</title>
        <authorList>
            <person name="Greninger A.L."/>
            <person name="Cunningham G."/>
            <person name="Miller S."/>
        </authorList>
    </citation>
    <scope>NUCLEOTIDE SEQUENCE [LARGE SCALE GENOMIC DNA]</scope>
    <source>
        <strain evidence="4">UC1</strain>
    </source>
</reference>
<evidence type="ECO:0000259" key="2">
    <source>
        <dbReference type="PROSITE" id="PS51186"/>
    </source>
</evidence>
<dbReference type="CDD" id="cd04301">
    <property type="entry name" value="NAT_SF"/>
    <property type="match status" value="1"/>
</dbReference>
<dbReference type="Gene3D" id="3.40.630.30">
    <property type="match status" value="1"/>
</dbReference>
<keyword evidence="3" id="KW-0808">Transferase</keyword>
<dbReference type="RefSeq" id="WP_047315543.1">
    <property type="nucleotide sequence ID" value="NZ_LDPQ01000014.1"/>
</dbReference>
<proteinExistence type="inferred from homology"/>
<dbReference type="GO" id="GO:0008999">
    <property type="term" value="F:protein-N-terminal-alanine acetyltransferase activity"/>
    <property type="evidence" value="ECO:0007669"/>
    <property type="project" value="UniProtKB-EC"/>
</dbReference>
<dbReference type="PANTHER" id="PTHR43617">
    <property type="entry name" value="L-AMINO ACID N-ACETYLTRANSFERASE"/>
    <property type="match status" value="1"/>
</dbReference>
<dbReference type="InterPro" id="IPR006464">
    <property type="entry name" value="AcTrfase_RimI/Ard1"/>
</dbReference>
<dbReference type="SUPFAM" id="SSF55729">
    <property type="entry name" value="Acyl-CoA N-acyltransferases (Nat)"/>
    <property type="match status" value="1"/>
</dbReference>
<dbReference type="InterPro" id="IPR000182">
    <property type="entry name" value="GNAT_dom"/>
</dbReference>
<dbReference type="EMBL" id="LDPR01000013">
    <property type="protein sequence ID" value="KLO35673.1"/>
    <property type="molecule type" value="Genomic_DNA"/>
</dbReference>
<dbReference type="PATRIC" id="fig|29311.18.peg.1165"/>
<keyword evidence="4" id="KW-1185">Reference proteome</keyword>
<dbReference type="EC" id="2.3.1.266" evidence="1"/>